<dbReference type="EMBL" id="VUNZ01000001">
    <property type="protein sequence ID" value="KAA2223017.1"/>
    <property type="molecule type" value="Genomic_DNA"/>
</dbReference>
<sequence length="103" mass="12049">MKALEELTADIREKLPRLKESNKYQRLGGLDIITVNSIMLNDVLEWMREETEDMANINSEGVIYFTNYWNNASDKAETWNLSKPYLKDQSPELINFLHGLIKK</sequence>
<dbReference type="Proteomes" id="UP000323082">
    <property type="component" value="Unassembled WGS sequence"/>
</dbReference>
<proteinExistence type="predicted"/>
<dbReference type="OrthoDB" id="1273082at2"/>
<evidence type="ECO:0000313" key="1">
    <source>
        <dbReference type="EMBL" id="KAA2223017.1"/>
    </source>
</evidence>
<comment type="caution">
    <text evidence="1">The sequence shown here is derived from an EMBL/GenBank/DDBJ whole genome shotgun (WGS) entry which is preliminary data.</text>
</comment>
<name>A0A5B2U9I1_9FLAO</name>
<protein>
    <submittedName>
        <fullName evidence="1">Uncharacterized protein</fullName>
    </submittedName>
</protein>
<gene>
    <name evidence="1" type="ORF">FW780_02095</name>
</gene>
<dbReference type="RefSeq" id="WP_149831981.1">
    <property type="nucleotide sequence ID" value="NZ_VUNZ01000001.1"/>
</dbReference>
<reference evidence="1 2" key="1">
    <citation type="journal article" date="2015" name="Int. J. Syst. Evol. Microbiol.">
        <title>Chryseobacterium sediminis sp. nov., isolated from a river sediment.</title>
        <authorList>
            <person name="Kampfer P."/>
            <person name="Busse H.J."/>
            <person name="McInroy J.A."/>
            <person name="Glaeser S.P."/>
        </authorList>
    </citation>
    <scope>NUCLEOTIDE SEQUENCE [LARGE SCALE GENOMIC DNA]</scope>
    <source>
        <strain evidence="1 2">IMT-174</strain>
    </source>
</reference>
<accession>A0A5B2U9I1</accession>
<organism evidence="1 2">
    <name type="scientific">Chryseobacterium sediminis</name>
    <dbReference type="NCBI Taxonomy" id="1679494"/>
    <lineage>
        <taxon>Bacteria</taxon>
        <taxon>Pseudomonadati</taxon>
        <taxon>Bacteroidota</taxon>
        <taxon>Flavobacteriia</taxon>
        <taxon>Flavobacteriales</taxon>
        <taxon>Weeksellaceae</taxon>
        <taxon>Chryseobacterium group</taxon>
        <taxon>Chryseobacterium</taxon>
    </lineage>
</organism>
<evidence type="ECO:0000313" key="2">
    <source>
        <dbReference type="Proteomes" id="UP000323082"/>
    </source>
</evidence>
<dbReference type="AlphaFoldDB" id="A0A5B2U9I1"/>